<dbReference type="RefSeq" id="XP_009549480.1">
    <property type="nucleotide sequence ID" value="XM_009551185.1"/>
</dbReference>
<protein>
    <submittedName>
        <fullName evidence="1">Uncharacterized protein</fullName>
    </submittedName>
</protein>
<proteinExistence type="predicted"/>
<reference evidence="1 2" key="1">
    <citation type="journal article" date="2012" name="New Phytol.">
        <title>Insight into trade-off between wood decay and parasitism from the genome of a fungal forest pathogen.</title>
        <authorList>
            <person name="Olson A."/>
            <person name="Aerts A."/>
            <person name="Asiegbu F."/>
            <person name="Belbahri L."/>
            <person name="Bouzid O."/>
            <person name="Broberg A."/>
            <person name="Canback B."/>
            <person name="Coutinho P.M."/>
            <person name="Cullen D."/>
            <person name="Dalman K."/>
            <person name="Deflorio G."/>
            <person name="van Diepen L.T."/>
            <person name="Dunand C."/>
            <person name="Duplessis S."/>
            <person name="Durling M."/>
            <person name="Gonthier P."/>
            <person name="Grimwood J."/>
            <person name="Fossdal C.G."/>
            <person name="Hansson D."/>
            <person name="Henrissat B."/>
            <person name="Hietala A."/>
            <person name="Himmelstrand K."/>
            <person name="Hoffmeister D."/>
            <person name="Hogberg N."/>
            <person name="James T.Y."/>
            <person name="Karlsson M."/>
            <person name="Kohler A."/>
            <person name="Kues U."/>
            <person name="Lee Y.H."/>
            <person name="Lin Y.C."/>
            <person name="Lind M."/>
            <person name="Lindquist E."/>
            <person name="Lombard V."/>
            <person name="Lucas S."/>
            <person name="Lunden K."/>
            <person name="Morin E."/>
            <person name="Murat C."/>
            <person name="Park J."/>
            <person name="Raffaello T."/>
            <person name="Rouze P."/>
            <person name="Salamov A."/>
            <person name="Schmutz J."/>
            <person name="Solheim H."/>
            <person name="Stahlberg J."/>
            <person name="Velez H."/>
            <person name="de Vries R.P."/>
            <person name="Wiebenga A."/>
            <person name="Woodward S."/>
            <person name="Yakovlev I."/>
            <person name="Garbelotto M."/>
            <person name="Martin F."/>
            <person name="Grigoriev I.V."/>
            <person name="Stenlid J."/>
        </authorList>
    </citation>
    <scope>NUCLEOTIDE SEQUENCE [LARGE SCALE GENOMIC DNA]</scope>
    <source>
        <strain evidence="1 2">TC 32-1</strain>
    </source>
</reference>
<evidence type="ECO:0000313" key="2">
    <source>
        <dbReference type="Proteomes" id="UP000030671"/>
    </source>
</evidence>
<organism evidence="1 2">
    <name type="scientific">Heterobasidion irregulare (strain TC 32-1)</name>
    <dbReference type="NCBI Taxonomy" id="747525"/>
    <lineage>
        <taxon>Eukaryota</taxon>
        <taxon>Fungi</taxon>
        <taxon>Dikarya</taxon>
        <taxon>Basidiomycota</taxon>
        <taxon>Agaricomycotina</taxon>
        <taxon>Agaricomycetes</taxon>
        <taxon>Russulales</taxon>
        <taxon>Bondarzewiaceae</taxon>
        <taxon>Heterobasidion</taxon>
        <taxon>Heterobasidion annosum species complex</taxon>
    </lineage>
</organism>
<dbReference type="EMBL" id="KI925461">
    <property type="protein sequence ID" value="ETW79228.1"/>
    <property type="molecule type" value="Genomic_DNA"/>
</dbReference>
<dbReference type="HOGENOM" id="CLU_1660995_0_0_1"/>
<name>W4K082_HETIT</name>
<dbReference type="AlphaFoldDB" id="W4K082"/>
<sequence length="159" mass="17912">MKHLLHFLLDRRHCDRCSPGDCPSKMAEVSDVAWPGACDIFITCQRLPLRLSSSYTVSGESEVHRECVFRLLHGDSDSSIARVGQIQSRIFTCRGFTCKSEDQAVETTVRVPSKFRVASRWASRAENLFHTWRASSPTAGLCMRPQYSLLIPIILVPTN</sequence>
<dbReference type="GeneID" id="20670937"/>
<gene>
    <name evidence="1" type="ORF">HETIRDRAFT_323075</name>
</gene>
<evidence type="ECO:0000313" key="1">
    <source>
        <dbReference type="EMBL" id="ETW79228.1"/>
    </source>
</evidence>
<keyword evidence="2" id="KW-1185">Reference proteome</keyword>
<accession>W4K082</accession>
<dbReference type="Proteomes" id="UP000030671">
    <property type="component" value="Unassembled WGS sequence"/>
</dbReference>
<dbReference type="InParanoid" id="W4K082"/>
<dbReference type="KEGG" id="hir:HETIRDRAFT_323075"/>